<organism evidence="3 4">
    <name type="scientific">Wickerhamomyces anomalus (strain ATCC 58044 / CBS 1984 / NCYC 433 / NRRL Y-366-8)</name>
    <name type="common">Yeast</name>
    <name type="synonym">Hansenula anomala</name>
    <dbReference type="NCBI Taxonomy" id="683960"/>
    <lineage>
        <taxon>Eukaryota</taxon>
        <taxon>Fungi</taxon>
        <taxon>Dikarya</taxon>
        <taxon>Ascomycota</taxon>
        <taxon>Saccharomycotina</taxon>
        <taxon>Saccharomycetes</taxon>
        <taxon>Phaffomycetales</taxon>
        <taxon>Wickerhamomycetaceae</taxon>
        <taxon>Wickerhamomyces</taxon>
    </lineage>
</organism>
<feature type="domain" description="Transcription factor IIIC 90kDa subunit N-terminal" evidence="1">
    <location>
        <begin position="21"/>
        <end position="121"/>
    </location>
</feature>
<dbReference type="InterPro" id="IPR024764">
    <property type="entry name" value="TFIIIC_Znf"/>
</dbReference>
<accession>A0A1E3P711</accession>
<keyword evidence="4" id="KW-1185">Reference proteome</keyword>
<dbReference type="EMBL" id="KV454209">
    <property type="protein sequence ID" value="ODQ61221.1"/>
    <property type="molecule type" value="Genomic_DNA"/>
</dbReference>
<dbReference type="AlphaFoldDB" id="A0A1E3P711"/>
<evidence type="ECO:0008006" key="5">
    <source>
        <dbReference type="Google" id="ProtNLM"/>
    </source>
</evidence>
<name>A0A1E3P711_WICAA</name>
<evidence type="ECO:0000259" key="2">
    <source>
        <dbReference type="Pfam" id="PF12660"/>
    </source>
</evidence>
<evidence type="ECO:0000313" key="3">
    <source>
        <dbReference type="EMBL" id="ODQ61221.1"/>
    </source>
</evidence>
<dbReference type="STRING" id="683960.A0A1E3P711"/>
<sequence>MLSDATVQRVDLQGYSESIRWSDDGSLAVNTTGSLTILKPRYQSGALKSANELFEIEKLEIESWPRNGLYKNQPADEVVSTNFSSTDDFVTKLLWSPLTQNRQSFLAVLTASKSVNILENGKVKTMIGEYATFKTQKEMDDAVTYSFVWYKKDQDLYFITGQASGNLKFYKFDDDEFKFLQGISLPSSSPIVKLKVDSGVLVAVSADNEIIQVNDLLSEKDQEIKILKSKDRFSVYDIFLTQEFVVFTSPAKFQKIDLKTGSIYEVITNIYDSSIIIPNGSSFILISNTTTVKVDQNLKVQADDKVHPVKIKRLKRWNSRIDSFRLKSNTIKIYGADYNFSGDVLAILYEIEDQSGFKYKISSENKYNIAFLSLDNKFDNVGSSLAIYQEFMLTGKIPPTTIENLSKPTPKGQDFKDYLKSNVLKDAEILKLIANNIISRDKDAEIRARYSQLLLEFVKQNEVPLENSLDRVTYNYIVNAVNGNSNEESQEFKVVTDILEETFKTDKNNNPDALVSESGHAWNRCALTFLPIVSTNVKVDPVTQKRIIDISKDELNEYGYFTRTILETLNKVSIYSGCRFGSKP</sequence>
<dbReference type="InterPro" id="IPR024761">
    <property type="entry name" value="TFIIIC_delta_N"/>
</dbReference>
<dbReference type="GeneID" id="30197658"/>
<gene>
    <name evidence="3" type="ORF">WICANDRAFT_104325</name>
</gene>
<dbReference type="Proteomes" id="UP000094112">
    <property type="component" value="Unassembled WGS sequence"/>
</dbReference>
<evidence type="ECO:0000259" key="1">
    <source>
        <dbReference type="Pfam" id="PF12657"/>
    </source>
</evidence>
<protein>
    <recommendedName>
        <fullName evidence="5">Transcription factor IIIC 90kDa subunit N-terminal domain-containing protein</fullName>
    </recommendedName>
</protein>
<feature type="domain" description="Transcription factor IIIC putative zinc-finger" evidence="2">
    <location>
        <begin position="514"/>
        <end position="580"/>
    </location>
</feature>
<dbReference type="RefSeq" id="XP_019040428.1">
    <property type="nucleotide sequence ID" value="XM_019180412.1"/>
</dbReference>
<dbReference type="OrthoDB" id="6021743at2759"/>
<reference evidence="3 4" key="1">
    <citation type="journal article" date="2016" name="Proc. Natl. Acad. Sci. U.S.A.">
        <title>Comparative genomics of biotechnologically important yeasts.</title>
        <authorList>
            <person name="Riley R."/>
            <person name="Haridas S."/>
            <person name="Wolfe K.H."/>
            <person name="Lopes M.R."/>
            <person name="Hittinger C.T."/>
            <person name="Goeker M."/>
            <person name="Salamov A.A."/>
            <person name="Wisecaver J.H."/>
            <person name="Long T.M."/>
            <person name="Calvey C.H."/>
            <person name="Aerts A.L."/>
            <person name="Barry K.W."/>
            <person name="Choi C."/>
            <person name="Clum A."/>
            <person name="Coughlan A.Y."/>
            <person name="Deshpande S."/>
            <person name="Douglass A.P."/>
            <person name="Hanson S.J."/>
            <person name="Klenk H.-P."/>
            <person name="LaButti K.M."/>
            <person name="Lapidus A."/>
            <person name="Lindquist E.A."/>
            <person name="Lipzen A.M."/>
            <person name="Meier-Kolthoff J.P."/>
            <person name="Ohm R.A."/>
            <person name="Otillar R.P."/>
            <person name="Pangilinan J.L."/>
            <person name="Peng Y."/>
            <person name="Rokas A."/>
            <person name="Rosa C.A."/>
            <person name="Scheuner C."/>
            <person name="Sibirny A.A."/>
            <person name="Slot J.C."/>
            <person name="Stielow J.B."/>
            <person name="Sun H."/>
            <person name="Kurtzman C.P."/>
            <person name="Blackwell M."/>
            <person name="Grigoriev I.V."/>
            <person name="Jeffries T.W."/>
        </authorList>
    </citation>
    <scope>NUCLEOTIDE SEQUENCE [LARGE SCALE GENOMIC DNA]</scope>
    <source>
        <strain evidence="4">ATCC 58044 / CBS 1984 / NCYC 433 / NRRL Y-366-8</strain>
    </source>
</reference>
<dbReference type="Pfam" id="PF12660">
    <property type="entry name" value="zf-TFIIIC"/>
    <property type="match status" value="1"/>
</dbReference>
<dbReference type="Pfam" id="PF12657">
    <property type="entry name" value="TFIIIC_delta"/>
    <property type="match status" value="1"/>
</dbReference>
<evidence type="ECO:0000313" key="4">
    <source>
        <dbReference type="Proteomes" id="UP000094112"/>
    </source>
</evidence>
<dbReference type="SUPFAM" id="SSF117289">
    <property type="entry name" value="Nucleoporin domain"/>
    <property type="match status" value="1"/>
</dbReference>
<proteinExistence type="predicted"/>